<comment type="pathway">
    <text evidence="8">Amino-acid biosynthesis; L-proline biosynthesis; L-glutamate 5-semialdehyde from L-glutamate: step 1/2.</text>
</comment>
<feature type="binding site" evidence="8">
    <location>
        <position position="15"/>
    </location>
    <ligand>
        <name>ATP</name>
        <dbReference type="ChEBI" id="CHEBI:30616"/>
    </ligand>
</feature>
<keyword evidence="4 8" id="KW-0808">Transferase</keyword>
<feature type="binding site" evidence="8">
    <location>
        <position position="139"/>
    </location>
    <ligand>
        <name>substrate</name>
    </ligand>
</feature>
<dbReference type="InterPro" id="IPR036393">
    <property type="entry name" value="AceGlu_kinase-like_sf"/>
</dbReference>
<dbReference type="PRINTS" id="PR00474">
    <property type="entry name" value="GLU5KINASE"/>
</dbReference>
<dbReference type="NCBIfam" id="TIGR01027">
    <property type="entry name" value="proB"/>
    <property type="match status" value="1"/>
</dbReference>
<evidence type="ECO:0000313" key="10">
    <source>
        <dbReference type="EMBL" id="HGY10073.1"/>
    </source>
</evidence>
<sequence length="373" mass="39975">MEPNPLHAARRLVVKVGSAVLSGTGGLDPTRLHALARELARLASEGRELVLVSSGAIAAATPQLARPPRTLAELQAAAALGQPELMRAWQQALGEGGLRTAQVLLTADDLSERGRYANARATLERLLAWGVVPVINENDTVMTEEIRFGDNDQLAVLVASMLAADLLVVLSEADALYERDPREDPRARPIRRVEAVTPEVMAMASDRPGSAGRGGMRSKLLAAAKAMEAGVPMWLLPGRLERVLARAQAGEALGTFFPARARRYGGERLWLAQLPRPVGELVVDEGAARALREDGRSLLAVGVREVRGHWEAGSPVRVVDPGGELVGLGLCNYAADEVRRIAGQPSGRIPELLGREGPAEVVHRNHFALARDR</sequence>
<comment type="function">
    <text evidence="8">Catalyzes the transfer of a phosphate group to glutamate to form L-glutamate 5-phosphate.</text>
</comment>
<comment type="subcellular location">
    <subcellularLocation>
        <location evidence="8">Cytoplasm</location>
    </subcellularLocation>
</comment>
<evidence type="ECO:0000256" key="4">
    <source>
        <dbReference type="ARBA" id="ARBA00022679"/>
    </source>
</evidence>
<dbReference type="PROSITE" id="PS50890">
    <property type="entry name" value="PUA"/>
    <property type="match status" value="1"/>
</dbReference>
<dbReference type="SUPFAM" id="SSF88697">
    <property type="entry name" value="PUA domain-like"/>
    <property type="match status" value="1"/>
</dbReference>
<comment type="catalytic activity">
    <reaction evidence="8">
        <text>L-glutamate + ATP = L-glutamyl 5-phosphate + ADP</text>
        <dbReference type="Rhea" id="RHEA:14877"/>
        <dbReference type="ChEBI" id="CHEBI:29985"/>
        <dbReference type="ChEBI" id="CHEBI:30616"/>
        <dbReference type="ChEBI" id="CHEBI:58274"/>
        <dbReference type="ChEBI" id="CHEBI:456216"/>
        <dbReference type="EC" id="2.7.2.11"/>
    </reaction>
</comment>
<feature type="binding site" evidence="8">
    <location>
        <position position="54"/>
    </location>
    <ligand>
        <name>substrate</name>
    </ligand>
</feature>
<comment type="caution">
    <text evidence="8">Lacks conserved residue(s) required for the propagation of feature annotation.</text>
</comment>
<proteinExistence type="inferred from homology"/>
<keyword evidence="1 8" id="KW-0963">Cytoplasm</keyword>
<comment type="caution">
    <text evidence="10">The sequence shown here is derived from an EMBL/GenBank/DDBJ whole genome shotgun (WGS) entry which is preliminary data.</text>
</comment>
<dbReference type="HAMAP" id="MF_00456">
    <property type="entry name" value="ProB"/>
    <property type="match status" value="1"/>
</dbReference>
<keyword evidence="2 8" id="KW-0028">Amino-acid biosynthesis</keyword>
<dbReference type="InterPro" id="IPR015947">
    <property type="entry name" value="PUA-like_sf"/>
</dbReference>
<dbReference type="SMART" id="SM00359">
    <property type="entry name" value="PUA"/>
    <property type="match status" value="1"/>
</dbReference>
<dbReference type="InterPro" id="IPR019797">
    <property type="entry name" value="Glutamate_5-kinase_CS"/>
</dbReference>
<dbReference type="PANTHER" id="PTHR43654">
    <property type="entry name" value="GLUTAMATE 5-KINASE"/>
    <property type="match status" value="1"/>
</dbReference>
<dbReference type="InterPro" id="IPR011529">
    <property type="entry name" value="Glu_5kinase"/>
</dbReference>
<dbReference type="InterPro" id="IPR036974">
    <property type="entry name" value="PUA_sf"/>
</dbReference>
<dbReference type="CDD" id="cd04242">
    <property type="entry name" value="AAK_G5K_ProB"/>
    <property type="match status" value="1"/>
</dbReference>
<comment type="similarity">
    <text evidence="8">Belongs to the glutamate 5-kinase family.</text>
</comment>
<name>A0A7C4Z691_9DEIN</name>
<dbReference type="InterPro" id="IPR005715">
    <property type="entry name" value="Glu_5kinase/COase_Synthase"/>
</dbReference>
<feature type="binding site" evidence="8">
    <location>
        <position position="151"/>
    </location>
    <ligand>
        <name>substrate</name>
    </ligand>
</feature>
<feature type="domain" description="PUA" evidence="9">
    <location>
        <begin position="279"/>
        <end position="362"/>
    </location>
</feature>
<dbReference type="PIRSF" id="PIRSF000729">
    <property type="entry name" value="GK"/>
    <property type="match status" value="1"/>
</dbReference>
<dbReference type="GO" id="GO:0003723">
    <property type="term" value="F:RNA binding"/>
    <property type="evidence" value="ECO:0007669"/>
    <property type="project" value="InterPro"/>
</dbReference>
<keyword evidence="7 8" id="KW-0067">ATP-binding</keyword>
<protein>
    <recommendedName>
        <fullName evidence="8">Glutamate 5-kinase</fullName>
        <ecNumber evidence="8">2.7.2.11</ecNumber>
    </recommendedName>
    <alternativeName>
        <fullName evidence="8">Gamma-glutamyl kinase</fullName>
        <shortName evidence="8">GK</shortName>
    </alternativeName>
</protein>
<dbReference type="Proteomes" id="UP000885759">
    <property type="component" value="Unassembled WGS sequence"/>
</dbReference>
<dbReference type="UniPathway" id="UPA00098">
    <property type="reaction ID" value="UER00359"/>
</dbReference>
<dbReference type="InterPro" id="IPR001057">
    <property type="entry name" value="Glu/AcGlu_kinase"/>
</dbReference>
<dbReference type="Pfam" id="PF00696">
    <property type="entry name" value="AA_kinase"/>
    <property type="match status" value="1"/>
</dbReference>
<organism evidence="10">
    <name type="scientific">Oceanithermus profundus</name>
    <dbReference type="NCBI Taxonomy" id="187137"/>
    <lineage>
        <taxon>Bacteria</taxon>
        <taxon>Thermotogati</taxon>
        <taxon>Deinococcota</taxon>
        <taxon>Deinococci</taxon>
        <taxon>Thermales</taxon>
        <taxon>Thermaceae</taxon>
        <taxon>Oceanithermus</taxon>
    </lineage>
</organism>
<dbReference type="InterPro" id="IPR002478">
    <property type="entry name" value="PUA"/>
</dbReference>
<evidence type="ECO:0000256" key="7">
    <source>
        <dbReference type="ARBA" id="ARBA00022840"/>
    </source>
</evidence>
<dbReference type="GO" id="GO:0055129">
    <property type="term" value="P:L-proline biosynthetic process"/>
    <property type="evidence" value="ECO:0007669"/>
    <property type="project" value="UniProtKB-UniRule"/>
</dbReference>
<evidence type="ECO:0000256" key="5">
    <source>
        <dbReference type="ARBA" id="ARBA00022741"/>
    </source>
</evidence>
<reference evidence="10" key="1">
    <citation type="journal article" date="2020" name="mSystems">
        <title>Genome- and Community-Level Interaction Insights into Carbon Utilization and Element Cycling Functions of Hydrothermarchaeota in Hydrothermal Sediment.</title>
        <authorList>
            <person name="Zhou Z."/>
            <person name="Liu Y."/>
            <person name="Xu W."/>
            <person name="Pan J."/>
            <person name="Luo Z.H."/>
            <person name="Li M."/>
        </authorList>
    </citation>
    <scope>NUCLEOTIDE SEQUENCE [LARGE SCALE GENOMIC DNA]</scope>
    <source>
        <strain evidence="10">HyVt-570</strain>
    </source>
</reference>
<dbReference type="PROSITE" id="PS00902">
    <property type="entry name" value="GLUTAMATE_5_KINASE"/>
    <property type="match status" value="1"/>
</dbReference>
<dbReference type="EC" id="2.7.2.11" evidence="8"/>
<dbReference type="EMBL" id="DRPZ01000216">
    <property type="protein sequence ID" value="HGY10073.1"/>
    <property type="molecule type" value="Genomic_DNA"/>
</dbReference>
<dbReference type="Gene3D" id="3.40.1160.10">
    <property type="entry name" value="Acetylglutamate kinase-like"/>
    <property type="match status" value="1"/>
</dbReference>
<keyword evidence="3 8" id="KW-0641">Proline biosynthesis</keyword>
<dbReference type="FunFam" id="3.40.1160.10:FF:000018">
    <property type="entry name" value="Glutamate 5-kinase"/>
    <property type="match status" value="1"/>
</dbReference>
<dbReference type="GO" id="GO:0005524">
    <property type="term" value="F:ATP binding"/>
    <property type="evidence" value="ECO:0007669"/>
    <property type="project" value="UniProtKB-KW"/>
</dbReference>
<evidence type="ECO:0000256" key="3">
    <source>
        <dbReference type="ARBA" id="ARBA00022650"/>
    </source>
</evidence>
<evidence type="ECO:0000256" key="1">
    <source>
        <dbReference type="ARBA" id="ARBA00022490"/>
    </source>
</evidence>
<evidence type="ECO:0000256" key="8">
    <source>
        <dbReference type="HAMAP-Rule" id="MF_00456"/>
    </source>
</evidence>
<dbReference type="Gene3D" id="2.30.130.10">
    <property type="entry name" value="PUA domain"/>
    <property type="match status" value="1"/>
</dbReference>
<keyword evidence="6 8" id="KW-0418">Kinase</keyword>
<accession>A0A7C4Z691</accession>
<dbReference type="SUPFAM" id="SSF53633">
    <property type="entry name" value="Carbamate kinase-like"/>
    <property type="match status" value="1"/>
</dbReference>
<keyword evidence="5 8" id="KW-0547">Nucleotide-binding</keyword>
<dbReference type="InterPro" id="IPR041739">
    <property type="entry name" value="G5K_ProB"/>
</dbReference>
<dbReference type="AlphaFoldDB" id="A0A7C4Z691"/>
<evidence type="ECO:0000256" key="6">
    <source>
        <dbReference type="ARBA" id="ARBA00022777"/>
    </source>
</evidence>
<dbReference type="Pfam" id="PF01472">
    <property type="entry name" value="PUA"/>
    <property type="match status" value="1"/>
</dbReference>
<evidence type="ECO:0000259" key="9">
    <source>
        <dbReference type="SMART" id="SM00359"/>
    </source>
</evidence>
<gene>
    <name evidence="8 10" type="primary">proB</name>
    <name evidence="10" type="ORF">ENK37_08505</name>
</gene>
<dbReference type="InterPro" id="IPR001048">
    <property type="entry name" value="Asp/Glu/Uridylate_kinase"/>
</dbReference>
<dbReference type="GO" id="GO:0004349">
    <property type="term" value="F:glutamate 5-kinase activity"/>
    <property type="evidence" value="ECO:0007669"/>
    <property type="project" value="UniProtKB-UniRule"/>
</dbReference>
<dbReference type="CDD" id="cd21157">
    <property type="entry name" value="PUA_G5K"/>
    <property type="match status" value="1"/>
</dbReference>
<evidence type="ECO:0000256" key="2">
    <source>
        <dbReference type="ARBA" id="ARBA00022605"/>
    </source>
</evidence>
<dbReference type="GO" id="GO:0005829">
    <property type="term" value="C:cytosol"/>
    <property type="evidence" value="ECO:0007669"/>
    <property type="project" value="TreeGrafter"/>
</dbReference>
<dbReference type="PANTHER" id="PTHR43654:SF1">
    <property type="entry name" value="ISOPENTENYL PHOSPHATE KINASE"/>
    <property type="match status" value="1"/>
</dbReference>